<reference evidence="2" key="1">
    <citation type="journal article" date="2017" name="Nature">
        <title>The sunflower genome provides insights into oil metabolism, flowering and Asterid evolution.</title>
        <authorList>
            <person name="Badouin H."/>
            <person name="Gouzy J."/>
            <person name="Grassa C.J."/>
            <person name="Murat F."/>
            <person name="Staton S.E."/>
            <person name="Cottret L."/>
            <person name="Lelandais-Briere C."/>
            <person name="Owens G.L."/>
            <person name="Carrere S."/>
            <person name="Mayjonade B."/>
            <person name="Legrand L."/>
            <person name="Gill N."/>
            <person name="Kane N.C."/>
            <person name="Bowers J.E."/>
            <person name="Hubner S."/>
            <person name="Bellec A."/>
            <person name="Berard A."/>
            <person name="Berges H."/>
            <person name="Blanchet N."/>
            <person name="Boniface M.C."/>
            <person name="Brunel D."/>
            <person name="Catrice O."/>
            <person name="Chaidir N."/>
            <person name="Claudel C."/>
            <person name="Donnadieu C."/>
            <person name="Faraut T."/>
            <person name="Fievet G."/>
            <person name="Helmstetter N."/>
            <person name="King M."/>
            <person name="Knapp S.J."/>
            <person name="Lai Z."/>
            <person name="Le Paslier M.C."/>
            <person name="Lippi Y."/>
            <person name="Lorenzon L."/>
            <person name="Mandel J.R."/>
            <person name="Marage G."/>
            <person name="Marchand G."/>
            <person name="Marquand E."/>
            <person name="Bret-Mestries E."/>
            <person name="Morien E."/>
            <person name="Nambeesan S."/>
            <person name="Nguyen T."/>
            <person name="Pegot-Espagnet P."/>
            <person name="Pouilly N."/>
            <person name="Raftis F."/>
            <person name="Sallet E."/>
            <person name="Schiex T."/>
            <person name="Thomas J."/>
            <person name="Vandecasteele C."/>
            <person name="Vares D."/>
            <person name="Vear F."/>
            <person name="Vautrin S."/>
            <person name="Crespi M."/>
            <person name="Mangin B."/>
            <person name="Burke J.M."/>
            <person name="Salse J."/>
            <person name="Munos S."/>
            <person name="Vincourt P."/>
            <person name="Rieseberg L.H."/>
            <person name="Langlade N.B."/>
        </authorList>
    </citation>
    <scope>NUCLEOTIDE SEQUENCE</scope>
    <source>
        <tissue evidence="2">Leaves</tissue>
    </source>
</reference>
<protein>
    <submittedName>
        <fullName evidence="2">Uncharacterized protein</fullName>
    </submittedName>
</protein>
<sequence length="87" mass="9824">MWERTLTVNGFSKVLSCISDLVLYKCTQKVYLLNKLSSFTVILAMAHLICISLGFCNDCLGELDILLVLNTSLLRVIKFKVRCIVSH</sequence>
<evidence type="ECO:0000256" key="1">
    <source>
        <dbReference type="SAM" id="Phobius"/>
    </source>
</evidence>
<dbReference type="AlphaFoldDB" id="A0A9K3I6T0"/>
<keyword evidence="1" id="KW-0812">Transmembrane</keyword>
<dbReference type="Proteomes" id="UP000215914">
    <property type="component" value="Unassembled WGS sequence"/>
</dbReference>
<keyword evidence="3" id="KW-1185">Reference proteome</keyword>
<reference evidence="2" key="2">
    <citation type="submission" date="2020-06" db="EMBL/GenBank/DDBJ databases">
        <title>Helianthus annuus Genome sequencing and assembly Release 2.</title>
        <authorList>
            <person name="Gouzy J."/>
            <person name="Langlade N."/>
            <person name="Munos S."/>
        </authorList>
    </citation>
    <scope>NUCLEOTIDE SEQUENCE</scope>
    <source>
        <tissue evidence="2">Leaves</tissue>
    </source>
</reference>
<evidence type="ECO:0000313" key="2">
    <source>
        <dbReference type="EMBL" id="KAF5791207.1"/>
    </source>
</evidence>
<feature type="transmembrane region" description="Helical" evidence="1">
    <location>
        <begin position="36"/>
        <end position="55"/>
    </location>
</feature>
<keyword evidence="1" id="KW-1133">Transmembrane helix</keyword>
<comment type="caution">
    <text evidence="2">The sequence shown here is derived from an EMBL/GenBank/DDBJ whole genome shotgun (WGS) entry which is preliminary data.</text>
</comment>
<proteinExistence type="predicted"/>
<name>A0A9K3I6T0_HELAN</name>
<keyword evidence="1" id="KW-0472">Membrane</keyword>
<dbReference type="EMBL" id="MNCJ02000324">
    <property type="protein sequence ID" value="KAF5791207.1"/>
    <property type="molecule type" value="Genomic_DNA"/>
</dbReference>
<gene>
    <name evidence="2" type="ORF">HanXRQr2_Chr09g0392021</name>
</gene>
<evidence type="ECO:0000313" key="3">
    <source>
        <dbReference type="Proteomes" id="UP000215914"/>
    </source>
</evidence>
<organism evidence="2 3">
    <name type="scientific">Helianthus annuus</name>
    <name type="common">Common sunflower</name>
    <dbReference type="NCBI Taxonomy" id="4232"/>
    <lineage>
        <taxon>Eukaryota</taxon>
        <taxon>Viridiplantae</taxon>
        <taxon>Streptophyta</taxon>
        <taxon>Embryophyta</taxon>
        <taxon>Tracheophyta</taxon>
        <taxon>Spermatophyta</taxon>
        <taxon>Magnoliopsida</taxon>
        <taxon>eudicotyledons</taxon>
        <taxon>Gunneridae</taxon>
        <taxon>Pentapetalae</taxon>
        <taxon>asterids</taxon>
        <taxon>campanulids</taxon>
        <taxon>Asterales</taxon>
        <taxon>Asteraceae</taxon>
        <taxon>Asteroideae</taxon>
        <taxon>Heliantheae alliance</taxon>
        <taxon>Heliantheae</taxon>
        <taxon>Helianthus</taxon>
    </lineage>
</organism>
<dbReference type="Gramene" id="mRNA:HanXRQr2_Chr09g0392021">
    <property type="protein sequence ID" value="CDS:HanXRQr2_Chr09g0392021.1"/>
    <property type="gene ID" value="HanXRQr2_Chr09g0392021"/>
</dbReference>
<accession>A0A9K3I6T0</accession>